<dbReference type="InterPro" id="IPR011256">
    <property type="entry name" value="Reg_factor_effector_dom_sf"/>
</dbReference>
<sequence>MTGEPMVLFHSAEYSPSGLDTEFAIPVQEYVTGTRDFCPGLCLKTIAQGAYSKLSSVYAKQAKWAEKEGYENTDALFEVYMTDPSQVADINDNITEVYYPIKKIVYKN</sequence>
<reference evidence="2" key="1">
    <citation type="submission" date="2020-08" db="EMBL/GenBank/DDBJ databases">
        <title>Novel genomic islands and a new vanD-subtype in the first VanD-type vancomycin resistant enterococci identified in Norway.</title>
        <authorList>
            <person name="Rubaye M.A.L."/>
            <person name="Janice J."/>
            <person name="Sundsfjord A."/>
            <person name="Hegstad K."/>
        </authorList>
    </citation>
    <scope>NUCLEOTIDE SEQUENCE</scope>
    <source>
        <strain evidence="2">KresVRE0003</strain>
    </source>
</reference>
<dbReference type="AlphaFoldDB" id="A0A8F5V7Z4"/>
<proteinExistence type="predicted"/>
<organism evidence="2">
    <name type="scientific">Enterococcus casseliflavus</name>
    <name type="common">Enterococcus flavescens</name>
    <dbReference type="NCBI Taxonomy" id="37734"/>
    <lineage>
        <taxon>Bacteria</taxon>
        <taxon>Bacillati</taxon>
        <taxon>Bacillota</taxon>
        <taxon>Bacilli</taxon>
        <taxon>Lactobacillales</taxon>
        <taxon>Enterococcaceae</taxon>
        <taxon>Enterococcus</taxon>
    </lineage>
</organism>
<feature type="domain" description="GyrI-like small molecule binding" evidence="1">
    <location>
        <begin position="35"/>
        <end position="102"/>
    </location>
</feature>
<dbReference type="Pfam" id="PF06445">
    <property type="entry name" value="GyrI-like"/>
    <property type="match status" value="1"/>
</dbReference>
<dbReference type="EMBL" id="MT951617">
    <property type="protein sequence ID" value="QXO84849.1"/>
    <property type="molecule type" value="Genomic_DNA"/>
</dbReference>
<name>A0A8F5V7Z4_ENTCA</name>
<evidence type="ECO:0000313" key="2">
    <source>
        <dbReference type="EMBL" id="QXO84849.1"/>
    </source>
</evidence>
<dbReference type="InterPro" id="IPR029442">
    <property type="entry name" value="GyrI-like"/>
</dbReference>
<evidence type="ECO:0000259" key="1">
    <source>
        <dbReference type="Pfam" id="PF06445"/>
    </source>
</evidence>
<dbReference type="RefSeq" id="WP_164690024.1">
    <property type="nucleotide sequence ID" value="NZ_JABBNQ010000005.1"/>
</dbReference>
<gene>
    <name evidence="2" type="ORF">Tn6713_000080</name>
</gene>
<dbReference type="Gene3D" id="3.20.80.10">
    <property type="entry name" value="Regulatory factor, effector binding domain"/>
    <property type="match status" value="1"/>
</dbReference>
<protein>
    <submittedName>
        <fullName evidence="2">GyrI-like domain-containing protein</fullName>
    </submittedName>
</protein>
<dbReference type="SUPFAM" id="SSF55136">
    <property type="entry name" value="Probable bacterial effector-binding domain"/>
    <property type="match status" value="1"/>
</dbReference>
<accession>A0A8F5V7Z4</accession>